<dbReference type="EMBL" id="FUEG01000032">
    <property type="protein sequence ID" value="SJL15946.1"/>
    <property type="molecule type" value="Genomic_DNA"/>
</dbReference>
<accession>A0A284S4P5</accession>
<sequence>MTLSSNIVIFPSMRLGHSHRRFVFSSQGSCLPRDFIIPGQYVAPRAASSVSRSRAIRESKAPVWVLHQTPSLLIGVSFRAEGIELLWRIGSQPSIVIAVQCVGPVQR</sequence>
<dbReference type="AlphaFoldDB" id="A0A284S4P5"/>
<keyword evidence="2" id="KW-1185">Reference proteome</keyword>
<proteinExistence type="predicted"/>
<organism evidence="1 2">
    <name type="scientific">Armillaria ostoyae</name>
    <name type="common">Armillaria root rot fungus</name>
    <dbReference type="NCBI Taxonomy" id="47428"/>
    <lineage>
        <taxon>Eukaryota</taxon>
        <taxon>Fungi</taxon>
        <taxon>Dikarya</taxon>
        <taxon>Basidiomycota</taxon>
        <taxon>Agaricomycotina</taxon>
        <taxon>Agaricomycetes</taxon>
        <taxon>Agaricomycetidae</taxon>
        <taxon>Agaricales</taxon>
        <taxon>Marasmiineae</taxon>
        <taxon>Physalacriaceae</taxon>
        <taxon>Armillaria</taxon>
    </lineage>
</organism>
<protein>
    <submittedName>
        <fullName evidence="1">Uncharacterized protein</fullName>
    </submittedName>
</protein>
<gene>
    <name evidence="1" type="ORF">ARMOST_19458</name>
</gene>
<evidence type="ECO:0000313" key="1">
    <source>
        <dbReference type="EMBL" id="SJL15946.1"/>
    </source>
</evidence>
<evidence type="ECO:0000313" key="2">
    <source>
        <dbReference type="Proteomes" id="UP000219338"/>
    </source>
</evidence>
<reference evidence="2" key="1">
    <citation type="journal article" date="2017" name="Nat. Ecol. Evol.">
        <title>Genome expansion and lineage-specific genetic innovations in the forest pathogenic fungi Armillaria.</title>
        <authorList>
            <person name="Sipos G."/>
            <person name="Prasanna A.N."/>
            <person name="Walter M.C."/>
            <person name="O'Connor E."/>
            <person name="Balint B."/>
            <person name="Krizsan K."/>
            <person name="Kiss B."/>
            <person name="Hess J."/>
            <person name="Varga T."/>
            <person name="Slot J."/>
            <person name="Riley R."/>
            <person name="Boka B."/>
            <person name="Rigling D."/>
            <person name="Barry K."/>
            <person name="Lee J."/>
            <person name="Mihaltcheva S."/>
            <person name="LaButti K."/>
            <person name="Lipzen A."/>
            <person name="Waldron R."/>
            <person name="Moloney N.M."/>
            <person name="Sperisen C."/>
            <person name="Kredics L."/>
            <person name="Vagvoelgyi C."/>
            <person name="Patrignani A."/>
            <person name="Fitzpatrick D."/>
            <person name="Nagy I."/>
            <person name="Doyle S."/>
            <person name="Anderson J.B."/>
            <person name="Grigoriev I.V."/>
            <person name="Gueldener U."/>
            <person name="Muensterkoetter M."/>
            <person name="Nagy L.G."/>
        </authorList>
    </citation>
    <scope>NUCLEOTIDE SEQUENCE [LARGE SCALE GENOMIC DNA]</scope>
    <source>
        <strain evidence="2">C18/9</strain>
    </source>
</reference>
<name>A0A284S4P5_ARMOS</name>
<dbReference type="Proteomes" id="UP000219338">
    <property type="component" value="Unassembled WGS sequence"/>
</dbReference>